<dbReference type="InterPro" id="IPR051222">
    <property type="entry name" value="PPR/CCM1_RNA-binding"/>
</dbReference>
<organism evidence="2">
    <name type="scientific">Guillardia theta (strain CCMP2712)</name>
    <name type="common">Cryptophyte</name>
    <dbReference type="NCBI Taxonomy" id="905079"/>
    <lineage>
        <taxon>Eukaryota</taxon>
        <taxon>Cryptophyceae</taxon>
        <taxon>Pyrenomonadales</taxon>
        <taxon>Geminigeraceae</taxon>
        <taxon>Guillardia</taxon>
    </lineage>
</organism>
<protein>
    <recommendedName>
        <fullName evidence="5">Pentacotripeptide-repeat region of PRORP domain-containing protein</fullName>
    </recommendedName>
</protein>
<dbReference type="KEGG" id="gtt:GUITHDRAFT_109290"/>
<dbReference type="PANTHER" id="PTHR47942:SF63">
    <property type="entry name" value="PENTATRICOPEPTIDE REPEAT-CONTAINING PROTEIN"/>
    <property type="match status" value="1"/>
</dbReference>
<evidence type="ECO:0000313" key="2">
    <source>
        <dbReference type="EMBL" id="EKX44869.1"/>
    </source>
</evidence>
<dbReference type="eggNOG" id="KOG4197">
    <property type="taxonomic scope" value="Eukaryota"/>
</dbReference>
<dbReference type="OrthoDB" id="185373at2759"/>
<dbReference type="Gene3D" id="1.25.40.10">
    <property type="entry name" value="Tetratricopeptide repeat domain"/>
    <property type="match status" value="3"/>
</dbReference>
<name>L1J9U1_GUITC</name>
<dbReference type="EnsemblProtists" id="EKX44869">
    <property type="protein sequence ID" value="EKX44869"/>
    <property type="gene ID" value="GUITHDRAFT_109290"/>
</dbReference>
<dbReference type="RefSeq" id="XP_005831849.1">
    <property type="nucleotide sequence ID" value="XM_005831792.1"/>
</dbReference>
<evidence type="ECO:0000313" key="4">
    <source>
        <dbReference type="Proteomes" id="UP000011087"/>
    </source>
</evidence>
<gene>
    <name evidence="2" type="ORF">GUITHDRAFT_109290</name>
</gene>
<dbReference type="PANTHER" id="PTHR47942">
    <property type="entry name" value="TETRATRICOPEPTIDE REPEAT (TPR)-LIKE SUPERFAMILY PROTEIN-RELATED"/>
    <property type="match status" value="1"/>
</dbReference>
<accession>L1J9U1</accession>
<evidence type="ECO:0000313" key="3">
    <source>
        <dbReference type="EnsemblProtists" id="EKX44869"/>
    </source>
</evidence>
<dbReference type="HOGENOM" id="CLU_462689_0_0_1"/>
<proteinExistence type="predicted"/>
<reference evidence="4" key="2">
    <citation type="submission" date="2012-11" db="EMBL/GenBank/DDBJ databases">
        <authorList>
            <person name="Kuo A."/>
            <person name="Curtis B.A."/>
            <person name="Tanifuji G."/>
            <person name="Burki F."/>
            <person name="Gruber A."/>
            <person name="Irimia M."/>
            <person name="Maruyama S."/>
            <person name="Arias M.C."/>
            <person name="Ball S.G."/>
            <person name="Gile G.H."/>
            <person name="Hirakawa Y."/>
            <person name="Hopkins J.F."/>
            <person name="Rensing S.A."/>
            <person name="Schmutz J."/>
            <person name="Symeonidi A."/>
            <person name="Elias M."/>
            <person name="Eveleigh R.J."/>
            <person name="Herman E.K."/>
            <person name="Klute M.J."/>
            <person name="Nakayama T."/>
            <person name="Obornik M."/>
            <person name="Reyes-Prieto A."/>
            <person name="Armbrust E.V."/>
            <person name="Aves S.J."/>
            <person name="Beiko R.G."/>
            <person name="Coutinho P."/>
            <person name="Dacks J.B."/>
            <person name="Durnford D.G."/>
            <person name="Fast N.M."/>
            <person name="Green B.R."/>
            <person name="Grisdale C."/>
            <person name="Hempe F."/>
            <person name="Henrissat B."/>
            <person name="Hoppner M.P."/>
            <person name="Ishida K.-I."/>
            <person name="Kim E."/>
            <person name="Koreny L."/>
            <person name="Kroth P.G."/>
            <person name="Liu Y."/>
            <person name="Malik S.-B."/>
            <person name="Maier U.G."/>
            <person name="McRose D."/>
            <person name="Mock T."/>
            <person name="Neilson J.A."/>
            <person name="Onodera N.T."/>
            <person name="Poole A.M."/>
            <person name="Pritham E.J."/>
            <person name="Richards T.A."/>
            <person name="Rocap G."/>
            <person name="Roy S.W."/>
            <person name="Sarai C."/>
            <person name="Schaack S."/>
            <person name="Shirato S."/>
            <person name="Slamovits C.H."/>
            <person name="Spencer D.F."/>
            <person name="Suzuki S."/>
            <person name="Worden A.Z."/>
            <person name="Zauner S."/>
            <person name="Barry K."/>
            <person name="Bell C."/>
            <person name="Bharti A.K."/>
            <person name="Crow J.A."/>
            <person name="Grimwood J."/>
            <person name="Kramer R."/>
            <person name="Lindquist E."/>
            <person name="Lucas S."/>
            <person name="Salamov A."/>
            <person name="McFadden G.I."/>
            <person name="Lane C.E."/>
            <person name="Keeling P.J."/>
            <person name="Gray M.W."/>
            <person name="Grigoriev I.V."/>
            <person name="Archibald J.M."/>
        </authorList>
    </citation>
    <scope>NUCLEOTIDE SEQUENCE</scope>
    <source>
        <strain evidence="4">CCMP2712</strain>
    </source>
</reference>
<reference evidence="3" key="3">
    <citation type="submission" date="2015-06" db="UniProtKB">
        <authorList>
            <consortium name="EnsemblProtists"/>
        </authorList>
    </citation>
    <scope>IDENTIFICATION</scope>
</reference>
<dbReference type="AlphaFoldDB" id="L1J9U1"/>
<dbReference type="STRING" id="905079.L1J9U1"/>
<dbReference type="EMBL" id="JH993002">
    <property type="protein sequence ID" value="EKX44869.1"/>
    <property type="molecule type" value="Genomic_DNA"/>
</dbReference>
<dbReference type="Pfam" id="PF13812">
    <property type="entry name" value="PPR_3"/>
    <property type="match status" value="1"/>
</dbReference>
<dbReference type="InterPro" id="IPR011990">
    <property type="entry name" value="TPR-like_helical_dom_sf"/>
</dbReference>
<evidence type="ECO:0008006" key="5">
    <source>
        <dbReference type="Google" id="ProtNLM"/>
    </source>
</evidence>
<dbReference type="PaxDb" id="55529-EKX44869"/>
<reference evidence="2 4" key="1">
    <citation type="journal article" date="2012" name="Nature">
        <title>Algal genomes reveal evolutionary mosaicism and the fate of nucleomorphs.</title>
        <authorList>
            <consortium name="DOE Joint Genome Institute"/>
            <person name="Curtis B.A."/>
            <person name="Tanifuji G."/>
            <person name="Burki F."/>
            <person name="Gruber A."/>
            <person name="Irimia M."/>
            <person name="Maruyama S."/>
            <person name="Arias M.C."/>
            <person name="Ball S.G."/>
            <person name="Gile G.H."/>
            <person name="Hirakawa Y."/>
            <person name="Hopkins J.F."/>
            <person name="Kuo A."/>
            <person name="Rensing S.A."/>
            <person name="Schmutz J."/>
            <person name="Symeonidi A."/>
            <person name="Elias M."/>
            <person name="Eveleigh R.J."/>
            <person name="Herman E.K."/>
            <person name="Klute M.J."/>
            <person name="Nakayama T."/>
            <person name="Obornik M."/>
            <person name="Reyes-Prieto A."/>
            <person name="Armbrust E.V."/>
            <person name="Aves S.J."/>
            <person name="Beiko R.G."/>
            <person name="Coutinho P."/>
            <person name="Dacks J.B."/>
            <person name="Durnford D.G."/>
            <person name="Fast N.M."/>
            <person name="Green B.R."/>
            <person name="Grisdale C.J."/>
            <person name="Hempel F."/>
            <person name="Henrissat B."/>
            <person name="Hoppner M.P."/>
            <person name="Ishida K."/>
            <person name="Kim E."/>
            <person name="Koreny L."/>
            <person name="Kroth P.G."/>
            <person name="Liu Y."/>
            <person name="Malik S.B."/>
            <person name="Maier U.G."/>
            <person name="McRose D."/>
            <person name="Mock T."/>
            <person name="Neilson J.A."/>
            <person name="Onodera N.T."/>
            <person name="Poole A.M."/>
            <person name="Pritham E.J."/>
            <person name="Richards T.A."/>
            <person name="Rocap G."/>
            <person name="Roy S.W."/>
            <person name="Sarai C."/>
            <person name="Schaack S."/>
            <person name="Shirato S."/>
            <person name="Slamovits C.H."/>
            <person name="Spencer D.F."/>
            <person name="Suzuki S."/>
            <person name="Worden A.Z."/>
            <person name="Zauner S."/>
            <person name="Barry K."/>
            <person name="Bell C."/>
            <person name="Bharti A.K."/>
            <person name="Crow J.A."/>
            <person name="Grimwood J."/>
            <person name="Kramer R."/>
            <person name="Lindquist E."/>
            <person name="Lucas S."/>
            <person name="Salamov A."/>
            <person name="McFadden G.I."/>
            <person name="Lane C.E."/>
            <person name="Keeling P.J."/>
            <person name="Gray M.W."/>
            <person name="Grigoriev I.V."/>
            <person name="Archibald J.M."/>
        </authorList>
    </citation>
    <scope>NUCLEOTIDE SEQUENCE</scope>
    <source>
        <strain evidence="2 4">CCMP2712</strain>
    </source>
</reference>
<sequence length="590" mass="65961">MQSDVDRKLMSWRASARSKPDLEEFNILSDMQWERVLEASIPVDFKLKLWKSKSIMKDRRWSLDDALLSLDFEHNKQKCQVDSMITRKKASESSYINPPIHTLKSKNDFVQQIISTPEDQALKRGSALLVEMKSYRMAPDVKFFNTLIATCVGKNAKRGIQTSPSDPFQVSNPSSTQAVRRAVARSASQRWSDCTEVLRTMRDHGVSPDVVTLNILVESCVKCSDKGLSRLQNVQKACRLLHTFEADLNIKGDVVSLSTILNGCATVLKDVSDKCWRDVNYTELVCANLRIVEWTLQKMAKEGIVPNIVTFVSLHEIVLYALILGPTDKTFKDQTIKFCSSLSVRMRSFQVVPNGFLLNSILKAMVLASKSQLGTEYAQLAENMISSALSQGAQPDIVSYNILLQSLLNMRNLRRNSRTAYLERKGVSPDIVTFSIFLNICSSTSLNDIDFLTNSVKILDIMRVLGVKPNCATTSAYISGHSSDSPRTSIARGLQAIAFLVGKGAKPSRSWYLDLVRLAVNLNQVLYIAAQLRKYGFAPDLAFYTIPFHNFCARGDVINLASAWALLLQMQLDGVPFDSGFYRTIFKAGA</sequence>
<keyword evidence="1" id="KW-0677">Repeat</keyword>
<dbReference type="GeneID" id="17301467"/>
<keyword evidence="4" id="KW-1185">Reference proteome</keyword>
<dbReference type="InterPro" id="IPR002885">
    <property type="entry name" value="PPR_rpt"/>
</dbReference>
<evidence type="ECO:0000256" key="1">
    <source>
        <dbReference type="ARBA" id="ARBA00022737"/>
    </source>
</evidence>
<dbReference type="Proteomes" id="UP000011087">
    <property type="component" value="Unassembled WGS sequence"/>
</dbReference>